<dbReference type="InterPro" id="IPR011990">
    <property type="entry name" value="TPR-like_helical_dom_sf"/>
</dbReference>
<dbReference type="SUPFAM" id="SSF48452">
    <property type="entry name" value="TPR-like"/>
    <property type="match status" value="1"/>
</dbReference>
<dbReference type="PROSITE" id="PS50005">
    <property type="entry name" value="TPR"/>
    <property type="match status" value="2"/>
</dbReference>
<dbReference type="PANTHER" id="PTHR12558">
    <property type="entry name" value="CELL DIVISION CYCLE 16,23,27"/>
    <property type="match status" value="1"/>
</dbReference>
<sequence>MRPSRVASQRLVLAAALWTCSAHGQAAAGIATSSAQQHLQQAHAFLAQKQPAKAIPEFQAVLQVDPNNADAVGNLGVLLYFVGDYAHAEPLLERTVATQPVPKLKGLLGLAQRRSGQPEAARATLTQAFPALLQGQDAFVREVGLELVELDSAAGDLPAAAAVIAQLKARLPADAGVLYAAYRVNTDLANEAMLQLSLVAPSSAEMHRAMAHELSRERDLKGAITNYRAAMAADPKMTGLHFELAEVLRQSPEPELKAEAEQQYQLAVKADPSNAQALTRLGDYAADRSEHDSAITYYRSALKLAPQDSNANVGLAHELVETNHPDEALALLLNAEKADPTDTLVHFRLAALYRRLKRPDDAHREVADYERYKAMKDKLHAVYKEMRVNAPGRGSEDQTQGAKP</sequence>
<dbReference type="PANTHER" id="PTHR12558:SF13">
    <property type="entry name" value="CELL DIVISION CYCLE PROTEIN 27 HOMOLOG"/>
    <property type="match status" value="1"/>
</dbReference>
<dbReference type="InterPro" id="IPR019734">
    <property type="entry name" value="TPR_rpt"/>
</dbReference>
<feature type="repeat" description="TPR" evidence="1">
    <location>
        <begin position="35"/>
        <end position="68"/>
    </location>
</feature>
<keyword evidence="2" id="KW-0732">Signal</keyword>
<evidence type="ECO:0000313" key="4">
    <source>
        <dbReference type="Proteomes" id="UP001634747"/>
    </source>
</evidence>
<dbReference type="EMBL" id="JBJYXY010000001">
    <property type="protein sequence ID" value="MFN2975715.1"/>
    <property type="molecule type" value="Genomic_DNA"/>
</dbReference>
<dbReference type="SMART" id="SM00028">
    <property type="entry name" value="TPR"/>
    <property type="match status" value="6"/>
</dbReference>
<gene>
    <name evidence="3" type="ORF">ACK2TP_08060</name>
</gene>
<dbReference type="Gene3D" id="1.25.40.10">
    <property type="entry name" value="Tetratricopeptide repeat domain"/>
    <property type="match status" value="3"/>
</dbReference>
<evidence type="ECO:0000256" key="1">
    <source>
        <dbReference type="PROSITE-ProRule" id="PRU00339"/>
    </source>
</evidence>
<accession>A0ABW9KL85</accession>
<feature type="signal peptide" evidence="2">
    <location>
        <begin position="1"/>
        <end position="26"/>
    </location>
</feature>
<organism evidence="3 4">
    <name type="scientific">Terriglobus aquaticus</name>
    <dbReference type="NCBI Taxonomy" id="940139"/>
    <lineage>
        <taxon>Bacteria</taxon>
        <taxon>Pseudomonadati</taxon>
        <taxon>Acidobacteriota</taxon>
        <taxon>Terriglobia</taxon>
        <taxon>Terriglobales</taxon>
        <taxon>Acidobacteriaceae</taxon>
        <taxon>Terriglobus</taxon>
    </lineage>
</organism>
<dbReference type="Pfam" id="PF14559">
    <property type="entry name" value="TPR_19"/>
    <property type="match status" value="2"/>
</dbReference>
<dbReference type="Proteomes" id="UP001634747">
    <property type="component" value="Unassembled WGS sequence"/>
</dbReference>
<feature type="repeat" description="TPR" evidence="1">
    <location>
        <begin position="275"/>
        <end position="308"/>
    </location>
</feature>
<proteinExistence type="predicted"/>
<keyword evidence="4" id="KW-1185">Reference proteome</keyword>
<feature type="chain" id="PRO_5047464683" evidence="2">
    <location>
        <begin position="27"/>
        <end position="404"/>
    </location>
</feature>
<protein>
    <submittedName>
        <fullName evidence="3">Tetratricopeptide repeat protein</fullName>
    </submittedName>
</protein>
<dbReference type="RefSeq" id="WP_263412771.1">
    <property type="nucleotide sequence ID" value="NZ_BAABBH010000001.1"/>
</dbReference>
<reference evidence="3 4" key="1">
    <citation type="submission" date="2024-12" db="EMBL/GenBank/DDBJ databases">
        <authorList>
            <person name="Lee Y."/>
        </authorList>
    </citation>
    <scope>NUCLEOTIDE SEQUENCE [LARGE SCALE GENOMIC DNA]</scope>
    <source>
        <strain evidence="3 4">03SUJ4</strain>
    </source>
</reference>
<name>A0ABW9KL85_9BACT</name>
<comment type="caution">
    <text evidence="3">The sequence shown here is derived from an EMBL/GenBank/DDBJ whole genome shotgun (WGS) entry which is preliminary data.</text>
</comment>
<evidence type="ECO:0000313" key="3">
    <source>
        <dbReference type="EMBL" id="MFN2975715.1"/>
    </source>
</evidence>
<evidence type="ECO:0000256" key="2">
    <source>
        <dbReference type="SAM" id="SignalP"/>
    </source>
</evidence>
<keyword evidence="1" id="KW-0802">TPR repeat</keyword>